<reference evidence="1" key="2">
    <citation type="journal article" date="2015" name="Fish Shellfish Immunol.">
        <title>Early steps in the European eel (Anguilla anguilla)-Vibrio vulnificus interaction in the gills: Role of the RtxA13 toxin.</title>
        <authorList>
            <person name="Callol A."/>
            <person name="Pajuelo D."/>
            <person name="Ebbesson L."/>
            <person name="Teles M."/>
            <person name="MacKenzie S."/>
            <person name="Amaro C."/>
        </authorList>
    </citation>
    <scope>NUCLEOTIDE SEQUENCE</scope>
</reference>
<protein>
    <submittedName>
        <fullName evidence="1">Uncharacterized protein</fullName>
    </submittedName>
</protein>
<accession>A0A0E9QJX0</accession>
<dbReference type="EMBL" id="GBXM01091503">
    <property type="protein sequence ID" value="JAH17074.1"/>
    <property type="molecule type" value="Transcribed_RNA"/>
</dbReference>
<evidence type="ECO:0000313" key="1">
    <source>
        <dbReference type="EMBL" id="JAH17074.1"/>
    </source>
</evidence>
<sequence>MTEPTHWTMPSSVAPCGACAGRIDFL</sequence>
<dbReference type="AlphaFoldDB" id="A0A0E9QJX0"/>
<name>A0A0E9QJX0_ANGAN</name>
<proteinExistence type="predicted"/>
<organism evidence="1">
    <name type="scientific">Anguilla anguilla</name>
    <name type="common">European freshwater eel</name>
    <name type="synonym">Muraena anguilla</name>
    <dbReference type="NCBI Taxonomy" id="7936"/>
    <lineage>
        <taxon>Eukaryota</taxon>
        <taxon>Metazoa</taxon>
        <taxon>Chordata</taxon>
        <taxon>Craniata</taxon>
        <taxon>Vertebrata</taxon>
        <taxon>Euteleostomi</taxon>
        <taxon>Actinopterygii</taxon>
        <taxon>Neopterygii</taxon>
        <taxon>Teleostei</taxon>
        <taxon>Anguilliformes</taxon>
        <taxon>Anguillidae</taxon>
        <taxon>Anguilla</taxon>
    </lineage>
</organism>
<reference evidence="1" key="1">
    <citation type="submission" date="2014-11" db="EMBL/GenBank/DDBJ databases">
        <authorList>
            <person name="Amaro Gonzalez C."/>
        </authorList>
    </citation>
    <scope>NUCLEOTIDE SEQUENCE</scope>
</reference>